<evidence type="ECO:0000256" key="1">
    <source>
        <dbReference type="ARBA" id="ARBA00001946"/>
    </source>
</evidence>
<evidence type="ECO:0000313" key="15">
    <source>
        <dbReference type="Proteomes" id="UP000192223"/>
    </source>
</evidence>
<evidence type="ECO:0000256" key="12">
    <source>
        <dbReference type="ARBA" id="ARBA00023242"/>
    </source>
</evidence>
<evidence type="ECO:0000256" key="9">
    <source>
        <dbReference type="ARBA" id="ARBA00022842"/>
    </source>
</evidence>
<dbReference type="STRING" id="224129.A0A1W4X632"/>
<dbReference type="GO" id="GO:0005634">
    <property type="term" value="C:nucleus"/>
    <property type="evidence" value="ECO:0007669"/>
    <property type="project" value="UniProtKB-SubCell"/>
</dbReference>
<evidence type="ECO:0000256" key="13">
    <source>
        <dbReference type="RuleBase" id="RU369042"/>
    </source>
</evidence>
<dbReference type="Gene3D" id="1.10.150.110">
    <property type="entry name" value="DNA polymerase beta, N-terminal domain-like"/>
    <property type="match status" value="1"/>
</dbReference>
<dbReference type="Pfam" id="PF02732">
    <property type="entry name" value="ERCC4"/>
    <property type="match status" value="1"/>
</dbReference>
<dbReference type="EC" id="3.1.22.-" evidence="13"/>
<comment type="cofactor">
    <cofactor evidence="1 13">
        <name>Mg(2+)</name>
        <dbReference type="ChEBI" id="CHEBI:18420"/>
    </cofactor>
</comment>
<comment type="subunit">
    <text evidence="13">Interacts with EME1.</text>
</comment>
<dbReference type="Pfam" id="PF21136">
    <property type="entry name" value="WHD_MUS81"/>
    <property type="match status" value="1"/>
</dbReference>
<dbReference type="Gene3D" id="3.40.50.10130">
    <property type="match status" value="1"/>
</dbReference>
<dbReference type="FunFam" id="1.10.150.110:FF:000001">
    <property type="entry name" value="Putative Crossover junction endonuclease MUS81"/>
    <property type="match status" value="1"/>
</dbReference>
<keyword evidence="11 13" id="KW-0234">DNA repair</keyword>
<dbReference type="InterPro" id="IPR006166">
    <property type="entry name" value="ERCC4_domain"/>
</dbReference>
<evidence type="ECO:0000256" key="2">
    <source>
        <dbReference type="ARBA" id="ARBA00004123"/>
    </source>
</evidence>
<dbReference type="Gene3D" id="1.10.150.670">
    <property type="entry name" value="Crossover junction endonuclease EME1, DNA-binding domain"/>
    <property type="match status" value="1"/>
</dbReference>
<dbReference type="FunFam" id="1.10.10.10:FF:000307">
    <property type="entry name" value="Crossover junction endonuclease MUS81"/>
    <property type="match status" value="1"/>
</dbReference>
<gene>
    <name evidence="16" type="primary">LOC108739079</name>
</gene>
<feature type="domain" description="ERCC4" evidence="14">
    <location>
        <begin position="253"/>
        <end position="352"/>
    </location>
</feature>
<keyword evidence="12 13" id="KW-0539">Nucleus</keyword>
<dbReference type="GO" id="GO:0008821">
    <property type="term" value="F:crossover junction DNA endonuclease activity"/>
    <property type="evidence" value="ECO:0007669"/>
    <property type="project" value="UniProtKB-UniRule"/>
</dbReference>
<dbReference type="Proteomes" id="UP000192223">
    <property type="component" value="Unplaced"/>
</dbReference>
<comment type="function">
    <text evidence="13">Interacts with EME1 to form a DNA structure-specific endonuclease with substrate preference for branched DNA structures with a 5'-end at the branch nick. Typical substrates include 3'-flap structures, D-loops, replication forks and nicked Holliday junctions. May be required in mitosis for the processing of stalled or collapsed replication fork intermediates. May be required in meiosis for the repair of meiosis-specific double strand breaks subsequent to single-end invasion (SEI).</text>
</comment>
<accession>A0A1W4X632</accession>
<keyword evidence="9 13" id="KW-0460">Magnesium</keyword>
<protein>
    <recommendedName>
        <fullName evidence="13">Crossover junction endonuclease MUS81</fullName>
        <ecNumber evidence="13">3.1.22.-</ecNumber>
    </recommendedName>
</protein>
<dbReference type="PANTHER" id="PTHR13451:SF0">
    <property type="entry name" value="CROSSOVER JUNCTION ENDONUCLEASE MUS81"/>
    <property type="match status" value="1"/>
</dbReference>
<dbReference type="InParanoid" id="A0A1W4X632"/>
<dbReference type="GO" id="GO:0046872">
    <property type="term" value="F:metal ion binding"/>
    <property type="evidence" value="ECO:0007669"/>
    <property type="project" value="UniProtKB-UniRule"/>
</dbReference>
<evidence type="ECO:0000256" key="7">
    <source>
        <dbReference type="ARBA" id="ARBA00022763"/>
    </source>
</evidence>
<name>A0A1W4X632_AGRPL</name>
<dbReference type="CTD" id="80198"/>
<dbReference type="OrthoDB" id="5963188at2759"/>
<dbReference type="AlphaFoldDB" id="A0A1W4X632"/>
<evidence type="ECO:0000256" key="3">
    <source>
        <dbReference type="ARBA" id="ARBA00010015"/>
    </source>
</evidence>
<proteinExistence type="inferred from homology"/>
<dbReference type="CDD" id="cd20074">
    <property type="entry name" value="XPF_nuclease_Mus81"/>
    <property type="match status" value="1"/>
</dbReference>
<dbReference type="KEGG" id="apln:108739079"/>
<keyword evidence="6 13" id="KW-0255">Endonuclease</keyword>
<dbReference type="InterPro" id="IPR033309">
    <property type="entry name" value="Mus81"/>
</dbReference>
<dbReference type="InterPro" id="IPR042530">
    <property type="entry name" value="EME1/EME2_C"/>
</dbReference>
<dbReference type="GO" id="GO:0003677">
    <property type="term" value="F:DNA binding"/>
    <property type="evidence" value="ECO:0007669"/>
    <property type="project" value="UniProtKB-UniRule"/>
</dbReference>
<keyword evidence="7 13" id="KW-0227">DNA damage</keyword>
<dbReference type="SUPFAM" id="SSF47802">
    <property type="entry name" value="DNA polymerase beta, N-terminal domain-like"/>
    <property type="match status" value="1"/>
</dbReference>
<keyword evidence="10 13" id="KW-0233">DNA recombination</keyword>
<evidence type="ECO:0000256" key="8">
    <source>
        <dbReference type="ARBA" id="ARBA00022801"/>
    </source>
</evidence>
<reference evidence="16" key="1">
    <citation type="submission" date="2025-08" db="UniProtKB">
        <authorList>
            <consortium name="RefSeq"/>
        </authorList>
    </citation>
    <scope>IDENTIFICATION</scope>
    <source>
        <tissue evidence="16">Entire body</tissue>
    </source>
</reference>
<keyword evidence="5 13" id="KW-0479">Metal-binding</keyword>
<dbReference type="FunCoup" id="A0A1W4X632">
    <property type="interactions" value="524"/>
</dbReference>
<dbReference type="InterPro" id="IPR047416">
    <property type="entry name" value="XPF_nuclease_Mus81"/>
</dbReference>
<keyword evidence="15" id="KW-1185">Reference proteome</keyword>
<dbReference type="FunFam" id="3.40.50.10130:FF:000003">
    <property type="entry name" value="Crossover junction endonuclease MUS81"/>
    <property type="match status" value="1"/>
</dbReference>
<dbReference type="GO" id="GO:0048257">
    <property type="term" value="F:3'-flap endonuclease activity"/>
    <property type="evidence" value="ECO:0007669"/>
    <property type="project" value="TreeGrafter"/>
</dbReference>
<dbReference type="InterPro" id="IPR010996">
    <property type="entry name" value="HHH_MUS81"/>
</dbReference>
<dbReference type="GeneID" id="108739079"/>
<dbReference type="InterPro" id="IPR011335">
    <property type="entry name" value="Restrct_endonuc-II-like"/>
</dbReference>
<dbReference type="CDD" id="cd21036">
    <property type="entry name" value="WH_MUS81"/>
    <property type="match status" value="1"/>
</dbReference>
<dbReference type="InterPro" id="IPR027421">
    <property type="entry name" value="DNA_pol_lamdba_lyase_dom_sf"/>
</dbReference>
<dbReference type="Pfam" id="PF21292">
    <property type="entry name" value="EME1-MUS81_C"/>
    <property type="match status" value="1"/>
</dbReference>
<dbReference type="SUPFAM" id="SSF52980">
    <property type="entry name" value="Restriction endonuclease-like"/>
    <property type="match status" value="1"/>
</dbReference>
<dbReference type="InterPro" id="IPR036388">
    <property type="entry name" value="WH-like_DNA-bd_sf"/>
</dbReference>
<dbReference type="GO" id="GO:0048476">
    <property type="term" value="C:Holliday junction resolvase complex"/>
    <property type="evidence" value="ECO:0007669"/>
    <property type="project" value="UniProtKB-UniRule"/>
</dbReference>
<evidence type="ECO:0000313" key="16">
    <source>
        <dbReference type="RefSeq" id="XP_018328287.1"/>
    </source>
</evidence>
<evidence type="ECO:0000259" key="14">
    <source>
        <dbReference type="SMART" id="SM00891"/>
    </source>
</evidence>
<keyword evidence="4 13" id="KW-0540">Nuclease</keyword>
<organism evidence="15 16">
    <name type="scientific">Agrilus planipennis</name>
    <name type="common">Emerald ash borer</name>
    <name type="synonym">Agrilus marcopoli</name>
    <dbReference type="NCBI Taxonomy" id="224129"/>
    <lineage>
        <taxon>Eukaryota</taxon>
        <taxon>Metazoa</taxon>
        <taxon>Ecdysozoa</taxon>
        <taxon>Arthropoda</taxon>
        <taxon>Hexapoda</taxon>
        <taxon>Insecta</taxon>
        <taxon>Pterygota</taxon>
        <taxon>Neoptera</taxon>
        <taxon>Endopterygota</taxon>
        <taxon>Coleoptera</taxon>
        <taxon>Polyphaga</taxon>
        <taxon>Elateriformia</taxon>
        <taxon>Buprestoidea</taxon>
        <taxon>Buprestidae</taxon>
        <taxon>Agrilinae</taxon>
        <taxon>Agrilus</taxon>
    </lineage>
</organism>
<evidence type="ECO:0000256" key="10">
    <source>
        <dbReference type="ARBA" id="ARBA00023172"/>
    </source>
</evidence>
<dbReference type="SMART" id="SM00891">
    <property type="entry name" value="ERCC4"/>
    <property type="match status" value="1"/>
</dbReference>
<evidence type="ECO:0000256" key="5">
    <source>
        <dbReference type="ARBA" id="ARBA00022723"/>
    </source>
</evidence>
<dbReference type="Pfam" id="PF14716">
    <property type="entry name" value="HHH_8"/>
    <property type="match status" value="1"/>
</dbReference>
<dbReference type="Gene3D" id="1.10.10.10">
    <property type="entry name" value="Winged helix-like DNA-binding domain superfamily/Winged helix DNA-binding domain"/>
    <property type="match status" value="1"/>
</dbReference>
<dbReference type="GO" id="GO:0000712">
    <property type="term" value="P:resolution of meiotic recombination intermediates"/>
    <property type="evidence" value="ECO:0007669"/>
    <property type="project" value="TreeGrafter"/>
</dbReference>
<dbReference type="RefSeq" id="XP_018328287.1">
    <property type="nucleotide sequence ID" value="XM_018472785.2"/>
</dbReference>
<dbReference type="GO" id="GO:0031573">
    <property type="term" value="P:mitotic intra-S DNA damage checkpoint signaling"/>
    <property type="evidence" value="ECO:0007669"/>
    <property type="project" value="TreeGrafter"/>
</dbReference>
<dbReference type="InterPro" id="IPR047417">
    <property type="entry name" value="WHD_MUS81"/>
</dbReference>
<evidence type="ECO:0000256" key="11">
    <source>
        <dbReference type="ARBA" id="ARBA00023204"/>
    </source>
</evidence>
<evidence type="ECO:0000256" key="4">
    <source>
        <dbReference type="ARBA" id="ARBA00022722"/>
    </source>
</evidence>
<dbReference type="GO" id="GO:0000727">
    <property type="term" value="P:double-strand break repair via break-induced replication"/>
    <property type="evidence" value="ECO:0007669"/>
    <property type="project" value="UniProtKB-UniRule"/>
</dbReference>
<evidence type="ECO:0000256" key="6">
    <source>
        <dbReference type="ARBA" id="ARBA00022759"/>
    </source>
</evidence>
<comment type="subcellular location">
    <subcellularLocation>
        <location evidence="2 13">Nucleus</location>
    </subcellularLocation>
</comment>
<comment type="similarity">
    <text evidence="3 13">Belongs to the XPF family.</text>
</comment>
<dbReference type="PANTHER" id="PTHR13451">
    <property type="entry name" value="CLASS II CROSSOVER JUNCTION ENDONUCLEASE MUS81"/>
    <property type="match status" value="1"/>
</dbReference>
<keyword evidence="8 13" id="KW-0378">Hydrolase</keyword>
<dbReference type="GO" id="GO:0031297">
    <property type="term" value="P:replication fork processing"/>
    <property type="evidence" value="ECO:0007669"/>
    <property type="project" value="UniProtKB-ARBA"/>
</dbReference>
<dbReference type="GO" id="GO:0006308">
    <property type="term" value="P:DNA catabolic process"/>
    <property type="evidence" value="ECO:0007669"/>
    <property type="project" value="UniProtKB-UniRule"/>
</dbReference>
<sequence length="522" mass="59954">MNKINRVSVKHVNPNPLFTKWLTEWRDDALERRSKLYNTFNFALKNLSKFPLPLRSGKDCKIIKGFGKQLCEMLDKKLQESRSENVSRKSCKTNHEYIPAYRSGAYAILLTLYSKSLEANFQGYLTKPEIIELGQHFCDKSFSKPNPGTYNTCWSSMKILLSKNLAVKNGSPARYSLTEEGRNLGARLSASSNNGDHSNCLAEPYINRLRNSKNEVPIFQNNTEFKRPVTNENMKDYLETDMVSFTPKSFDVVLLVDCKETLGSLNVGNDPIINGLVAIGVNHEIRHLKVGDYTWICRERESKRELVLPYIVERKRLDDLGSSIKDGRFHEQKFRLRRCGLGNVIYLIESFGSTSHLGLPITSLYQAVANTLVQDEFSVKFTDGTSGSLQYLASMTKTLTKLFKDKTLMSRPKETVKELDINEDLIPLMWFQEFHKCSHKRQDRTVTEMFICQLLQVKGISLDKALSIVERYPTPKHLKNAYEKCSYGERLLSTMQYGKLKKNMGLALSRTVYLLYTNKFFH</sequence>